<evidence type="ECO:0000259" key="1">
    <source>
        <dbReference type="Pfam" id="PF00112"/>
    </source>
</evidence>
<reference evidence="2" key="1">
    <citation type="submission" date="2023-10" db="EMBL/GenBank/DDBJ databases">
        <authorList>
            <person name="Chen Y."/>
            <person name="Shah S."/>
            <person name="Dougan E. K."/>
            <person name="Thang M."/>
            <person name="Chan C."/>
        </authorList>
    </citation>
    <scope>NUCLEOTIDE SEQUENCE [LARGE SCALE GENOMIC DNA]</scope>
</reference>
<dbReference type="Gene3D" id="3.90.70.10">
    <property type="entry name" value="Cysteine proteinases"/>
    <property type="match status" value="1"/>
</dbReference>
<accession>A0ABN9YD61</accession>
<name>A0ABN9YD61_9DINO</name>
<feature type="domain" description="Peptidase C1A papain C-terminal" evidence="1">
    <location>
        <begin position="149"/>
        <end position="198"/>
    </location>
</feature>
<proteinExistence type="predicted"/>
<organism evidence="2 3">
    <name type="scientific">Prorocentrum cordatum</name>
    <dbReference type="NCBI Taxonomy" id="2364126"/>
    <lineage>
        <taxon>Eukaryota</taxon>
        <taxon>Sar</taxon>
        <taxon>Alveolata</taxon>
        <taxon>Dinophyceae</taxon>
        <taxon>Prorocentrales</taxon>
        <taxon>Prorocentraceae</taxon>
        <taxon>Prorocentrum</taxon>
    </lineage>
</organism>
<dbReference type="PROSITE" id="PS00139">
    <property type="entry name" value="THIOL_PROTEASE_CYS"/>
    <property type="match status" value="1"/>
</dbReference>
<dbReference type="Pfam" id="PF00112">
    <property type="entry name" value="Peptidase_C1"/>
    <property type="match status" value="1"/>
</dbReference>
<dbReference type="EMBL" id="CAUYUJ010022182">
    <property type="protein sequence ID" value="CAK0909362.1"/>
    <property type="molecule type" value="Genomic_DNA"/>
</dbReference>
<dbReference type="InterPro" id="IPR000169">
    <property type="entry name" value="Pept_cys_AS"/>
</dbReference>
<evidence type="ECO:0000313" key="2">
    <source>
        <dbReference type="EMBL" id="CAK0909362.1"/>
    </source>
</evidence>
<protein>
    <recommendedName>
        <fullName evidence="1">Peptidase C1A papain C-terminal domain-containing protein</fullName>
    </recommendedName>
</protein>
<evidence type="ECO:0000313" key="3">
    <source>
        <dbReference type="Proteomes" id="UP001189429"/>
    </source>
</evidence>
<dbReference type="InterPro" id="IPR000668">
    <property type="entry name" value="Peptidase_C1A_C"/>
</dbReference>
<comment type="caution">
    <text evidence="2">The sequence shown here is derived from an EMBL/GenBank/DDBJ whole genome shotgun (WGS) entry which is preliminary data.</text>
</comment>
<dbReference type="Proteomes" id="UP001189429">
    <property type="component" value="Unassembled WGS sequence"/>
</dbReference>
<gene>
    <name evidence="2" type="ORF">PCOR1329_LOCUS83796</name>
</gene>
<keyword evidence="3" id="KW-1185">Reference proteome</keyword>
<sequence>MQARVLLPRTARGAVRSLSILLAIGARGADGVQRGPAATGPVEPASEPLYDAFRRRHWADEDAGRDHVGRAVRASLFQARSAEVAAHNARPGVSWKKAVNKFSDRTDSELRGMLGRVRGGGRPRGFSPSPAASVGSLLQVRHSGGGRAASVDWRDRLNTSRSFVHDQGSCGSCWAVAAVGALEMHAEALHGRTVRLSYEVPAFGPIVCSNPALFFHCEGVARAPRQNLRPESEPRAPSLSVEIGLPVNASKEIDARIESPMNARQGRGKMPKGPLVRQKSCCLADRAGLSMSAVESVAAARLPRGAGRRARWATRPGGEVVPRKARAPEAMVPEAFAAETTGDESAAADITFALRSHGVFPVDSGAAGAGRAPAQSDGDVGVVGDPGNVSVAVIDGCAFLAGEERVFSARRLTSEPVAPAQLKVKLRGALARKQ</sequence>
<dbReference type="InterPro" id="IPR038765">
    <property type="entry name" value="Papain-like_cys_pep_sf"/>
</dbReference>
<dbReference type="SUPFAM" id="SSF54001">
    <property type="entry name" value="Cysteine proteinases"/>
    <property type="match status" value="1"/>
</dbReference>